<feature type="compositionally biased region" description="Basic and acidic residues" evidence="6">
    <location>
        <begin position="468"/>
        <end position="495"/>
    </location>
</feature>
<dbReference type="GO" id="GO:0016787">
    <property type="term" value="F:hydrolase activity"/>
    <property type="evidence" value="ECO:0007669"/>
    <property type="project" value="UniProtKB-KW"/>
</dbReference>
<dbReference type="InterPro" id="IPR011545">
    <property type="entry name" value="DEAD/DEAH_box_helicase_dom"/>
</dbReference>
<feature type="domain" description="Helicase ATP-binding" evidence="8">
    <location>
        <begin position="42"/>
        <end position="243"/>
    </location>
</feature>
<dbReference type="Proteomes" id="UP000469943">
    <property type="component" value="Unassembled WGS sequence"/>
</dbReference>
<proteinExistence type="inferred from homology"/>
<evidence type="ECO:0000256" key="2">
    <source>
        <dbReference type="ARBA" id="ARBA00022801"/>
    </source>
</evidence>
<sequence length="714" mass="78308">MTEPAIPAEPVPFAELGVPDPLLRVLAADGKTTAFPIQADTLPDSLSGRDILGRGRTGSGKTLAFCIPLAARLCEAAWEPGMPMADYRRSIKAIRAAHLEERKADDFMPHPRGLILAPTRELANQINDVALPLAQMAGMTTTTVYGGVKYSRQIRDLKAGADIVVACPGRLEDLLRQNALTLASVEIVIIDEADEMADMGFLPPVRRILEQIRPDAQHMLFSATLDHGIDEVVRDFLHDPKVHSVAEPEHAADAMEQHVFEIEKSDKNDMVRTLASGVGKRILFTRTKFQAKNLAKKLTQSGIPASELHGNLSQNQRDRNLAAFEEGDVNVMVATDVAARGIDVSDVELVVQVDPPEDPKSFVHRSGRTARAGKSGVVVTLVAPDQRREARRMLRAAGIEATPVKVRHDSPEVRELVGETAALVEGWSLDQTQPAGGRGRKGRDRKGRGDRSDDRAKALRHLPGADLTDDRDLEGGGETREHRAERLMHERNAMKKERRRRRAAERLERAARAAEQIAASAASSSASAVVSAAYDGTDDTTVTATGVHDARRKPRGKAGERRARREREAALGIVRDDTATAASTAAVRSSDHDRTHDRTAVAHGRSTAADRTARRNGDIDRDRRRSGAASSGVAFNKYGKPVKDRSSGTRSRSADDRSHGGKRIHRDENRILHDERGEAVKRHERRMMAKYGNADGPRRRHSKIKRAPFRSMGR</sequence>
<feature type="compositionally biased region" description="Basic and acidic residues" evidence="6">
    <location>
        <begin position="589"/>
        <end position="600"/>
    </location>
</feature>
<evidence type="ECO:0000256" key="4">
    <source>
        <dbReference type="ARBA" id="ARBA00022840"/>
    </source>
</evidence>
<keyword evidence="4" id="KW-0067">ATP-binding</keyword>
<protein>
    <submittedName>
        <fullName evidence="10">DEAD/DEAH box helicase</fullName>
    </submittedName>
</protein>
<evidence type="ECO:0000259" key="8">
    <source>
        <dbReference type="PROSITE" id="PS51192"/>
    </source>
</evidence>
<keyword evidence="1" id="KW-0547">Nucleotide-binding</keyword>
<dbReference type="SUPFAM" id="SSF52540">
    <property type="entry name" value="P-loop containing nucleoside triphosphate hydrolases"/>
    <property type="match status" value="1"/>
</dbReference>
<comment type="similarity">
    <text evidence="5">Belongs to the DEAD box helicase family.</text>
</comment>
<dbReference type="AlphaFoldDB" id="A0A7K3TDP9"/>
<feature type="compositionally biased region" description="Basic and acidic residues" evidence="6">
    <location>
        <begin position="641"/>
        <end position="681"/>
    </location>
</feature>
<dbReference type="GO" id="GO:0003724">
    <property type="term" value="F:RNA helicase activity"/>
    <property type="evidence" value="ECO:0007669"/>
    <property type="project" value="TreeGrafter"/>
</dbReference>
<dbReference type="GO" id="GO:0003723">
    <property type="term" value="F:RNA binding"/>
    <property type="evidence" value="ECO:0007669"/>
    <property type="project" value="InterPro"/>
</dbReference>
<evidence type="ECO:0000313" key="10">
    <source>
        <dbReference type="EMBL" id="NEG72250.1"/>
    </source>
</evidence>
<feature type="domain" description="Helicase C-terminal" evidence="9">
    <location>
        <begin position="254"/>
        <end position="417"/>
    </location>
</feature>
<feature type="compositionally biased region" description="Basic residues" evidence="6">
    <location>
        <begin position="698"/>
        <end position="714"/>
    </location>
</feature>
<keyword evidence="2" id="KW-0378">Hydrolase</keyword>
<dbReference type="InterPro" id="IPR027417">
    <property type="entry name" value="P-loop_NTPase"/>
</dbReference>
<feature type="domain" description="YTH" evidence="7">
    <location>
        <begin position="282"/>
        <end position="425"/>
    </location>
</feature>
<feature type="compositionally biased region" description="Basic and acidic residues" evidence="6">
    <location>
        <begin position="557"/>
        <end position="578"/>
    </location>
</feature>
<dbReference type="InterPro" id="IPR014001">
    <property type="entry name" value="Helicase_ATP-bd"/>
</dbReference>
<keyword evidence="3 10" id="KW-0347">Helicase</keyword>
<dbReference type="CDD" id="cd18787">
    <property type="entry name" value="SF2_C_DEAD"/>
    <property type="match status" value="1"/>
</dbReference>
<dbReference type="PANTHER" id="PTHR47959">
    <property type="entry name" value="ATP-DEPENDENT RNA HELICASE RHLE-RELATED"/>
    <property type="match status" value="1"/>
</dbReference>
<feature type="compositionally biased region" description="Basic and acidic residues" evidence="6">
    <location>
        <begin position="447"/>
        <end position="457"/>
    </location>
</feature>
<dbReference type="GO" id="GO:0005829">
    <property type="term" value="C:cytosol"/>
    <property type="evidence" value="ECO:0007669"/>
    <property type="project" value="TreeGrafter"/>
</dbReference>
<evidence type="ECO:0000256" key="5">
    <source>
        <dbReference type="ARBA" id="ARBA00038437"/>
    </source>
</evidence>
<evidence type="ECO:0000256" key="1">
    <source>
        <dbReference type="ARBA" id="ARBA00022741"/>
    </source>
</evidence>
<accession>A0A7K3TDP9</accession>
<evidence type="ECO:0000259" key="7">
    <source>
        <dbReference type="PROSITE" id="PS50882"/>
    </source>
</evidence>
<evidence type="ECO:0000313" key="11">
    <source>
        <dbReference type="Proteomes" id="UP000469943"/>
    </source>
</evidence>
<dbReference type="OrthoDB" id="9805696at2"/>
<dbReference type="PROSITE" id="PS51192">
    <property type="entry name" value="HELICASE_ATP_BIND_1"/>
    <property type="match status" value="1"/>
</dbReference>
<dbReference type="CDD" id="cd00268">
    <property type="entry name" value="DEADc"/>
    <property type="match status" value="1"/>
</dbReference>
<dbReference type="PROSITE" id="PS50882">
    <property type="entry name" value="YTH"/>
    <property type="match status" value="1"/>
</dbReference>
<reference evidence="10 11" key="1">
    <citation type="submission" date="2019-10" db="EMBL/GenBank/DDBJ databases">
        <title>Bifidobacterium from non-human primates.</title>
        <authorList>
            <person name="Modesto M."/>
        </authorList>
    </citation>
    <scope>NUCLEOTIDE SEQUENCE [LARGE SCALE GENOMIC DNA]</scope>
    <source>
        <strain evidence="10 11">TREM</strain>
    </source>
</reference>
<feature type="region of interest" description="Disordered" evidence="6">
    <location>
        <begin position="539"/>
        <end position="714"/>
    </location>
</feature>
<dbReference type="InterPro" id="IPR007275">
    <property type="entry name" value="YTH_domain"/>
</dbReference>
<dbReference type="GO" id="GO:0005524">
    <property type="term" value="F:ATP binding"/>
    <property type="evidence" value="ECO:0007669"/>
    <property type="project" value="UniProtKB-KW"/>
</dbReference>
<dbReference type="InterPro" id="IPR001650">
    <property type="entry name" value="Helicase_C-like"/>
</dbReference>
<feature type="region of interest" description="Disordered" evidence="6">
    <location>
        <begin position="425"/>
        <end position="507"/>
    </location>
</feature>
<dbReference type="SMART" id="SM00487">
    <property type="entry name" value="DEXDc"/>
    <property type="match status" value="1"/>
</dbReference>
<dbReference type="Gene3D" id="3.40.50.300">
    <property type="entry name" value="P-loop containing nucleotide triphosphate hydrolases"/>
    <property type="match status" value="2"/>
</dbReference>
<dbReference type="PROSITE" id="PS51194">
    <property type="entry name" value="HELICASE_CTER"/>
    <property type="match status" value="1"/>
</dbReference>
<evidence type="ECO:0000256" key="6">
    <source>
        <dbReference type="SAM" id="MobiDB-lite"/>
    </source>
</evidence>
<dbReference type="RefSeq" id="WP_152358661.1">
    <property type="nucleotide sequence ID" value="NZ_WBSM01000008.1"/>
</dbReference>
<evidence type="ECO:0000256" key="3">
    <source>
        <dbReference type="ARBA" id="ARBA00022806"/>
    </source>
</evidence>
<dbReference type="PANTHER" id="PTHR47959:SF13">
    <property type="entry name" value="ATP-DEPENDENT RNA HELICASE RHLE"/>
    <property type="match status" value="1"/>
</dbReference>
<organism evidence="10 11">
    <name type="scientific">Bifidobacterium ramosum</name>
    <dbReference type="NCBI Taxonomy" id="1798158"/>
    <lineage>
        <taxon>Bacteria</taxon>
        <taxon>Bacillati</taxon>
        <taxon>Actinomycetota</taxon>
        <taxon>Actinomycetes</taxon>
        <taxon>Bifidobacteriales</taxon>
        <taxon>Bifidobacteriaceae</taxon>
        <taxon>Bifidobacterium</taxon>
    </lineage>
</organism>
<dbReference type="InterPro" id="IPR044742">
    <property type="entry name" value="DEAD/DEAH_RhlB"/>
</dbReference>
<evidence type="ECO:0000259" key="9">
    <source>
        <dbReference type="PROSITE" id="PS51194"/>
    </source>
</evidence>
<dbReference type="SMART" id="SM00490">
    <property type="entry name" value="HELICc"/>
    <property type="match status" value="1"/>
</dbReference>
<gene>
    <name evidence="10" type="ORF">GFD24_08570</name>
</gene>
<feature type="compositionally biased region" description="Basic and acidic residues" evidence="6">
    <location>
        <begin position="611"/>
        <end position="625"/>
    </location>
</feature>
<name>A0A7K3TDP9_9BIFI</name>
<feature type="compositionally biased region" description="Low complexity" evidence="6">
    <location>
        <begin position="579"/>
        <end position="588"/>
    </location>
</feature>
<dbReference type="EMBL" id="WHZX01000006">
    <property type="protein sequence ID" value="NEG72250.1"/>
    <property type="molecule type" value="Genomic_DNA"/>
</dbReference>
<dbReference type="Pfam" id="PF00271">
    <property type="entry name" value="Helicase_C"/>
    <property type="match status" value="1"/>
</dbReference>
<dbReference type="InterPro" id="IPR050079">
    <property type="entry name" value="DEAD_box_RNA_helicase"/>
</dbReference>
<comment type="caution">
    <text evidence="10">The sequence shown here is derived from an EMBL/GenBank/DDBJ whole genome shotgun (WGS) entry which is preliminary data.</text>
</comment>
<dbReference type="Pfam" id="PF00270">
    <property type="entry name" value="DEAD"/>
    <property type="match status" value="1"/>
</dbReference>